<dbReference type="EMBL" id="JADCKC010000002">
    <property type="protein sequence ID" value="MBE5037658.1"/>
    <property type="molecule type" value="Genomic_DNA"/>
</dbReference>
<feature type="domain" description="Sulfatase N-terminal" evidence="2">
    <location>
        <begin position="3"/>
        <end position="334"/>
    </location>
</feature>
<comment type="caution">
    <text evidence="3">The sequence shown here is derived from an EMBL/GenBank/DDBJ whole genome shotgun (WGS) entry which is preliminary data.</text>
</comment>
<dbReference type="SUPFAM" id="SSF53649">
    <property type="entry name" value="Alkaline phosphatase-like"/>
    <property type="match status" value="1"/>
</dbReference>
<feature type="compositionally biased region" description="Basic and acidic residues" evidence="1">
    <location>
        <begin position="462"/>
        <end position="477"/>
    </location>
</feature>
<evidence type="ECO:0000259" key="2">
    <source>
        <dbReference type="Pfam" id="PF00884"/>
    </source>
</evidence>
<dbReference type="Pfam" id="PF00884">
    <property type="entry name" value="Sulfatase"/>
    <property type="match status" value="1"/>
</dbReference>
<name>A0ABR9R3H4_9FIRM</name>
<accession>A0ABR9R3H4</accession>
<evidence type="ECO:0000256" key="1">
    <source>
        <dbReference type="SAM" id="MobiDB-lite"/>
    </source>
</evidence>
<keyword evidence="4" id="KW-1185">Reference proteome</keyword>
<dbReference type="PANTHER" id="PTHR46615:SF1">
    <property type="entry name" value="ARYLSULFATASE K"/>
    <property type="match status" value="1"/>
</dbReference>
<evidence type="ECO:0000313" key="4">
    <source>
        <dbReference type="Proteomes" id="UP000768567"/>
    </source>
</evidence>
<proteinExistence type="predicted"/>
<reference evidence="3 4" key="1">
    <citation type="submission" date="2020-10" db="EMBL/GenBank/DDBJ databases">
        <title>ChiBAC.</title>
        <authorList>
            <person name="Zenner C."/>
            <person name="Hitch T.C.A."/>
            <person name="Clavel T."/>
        </authorList>
    </citation>
    <scope>NUCLEOTIDE SEQUENCE [LARGE SCALE GENOMIC DNA]</scope>
    <source>
        <strain evidence="3 4">DSM 109015</strain>
    </source>
</reference>
<organism evidence="3 4">
    <name type="scientific">Gemmiger gallinarum</name>
    <dbReference type="NCBI Taxonomy" id="2779354"/>
    <lineage>
        <taxon>Bacteria</taxon>
        <taxon>Bacillati</taxon>
        <taxon>Bacillota</taxon>
        <taxon>Clostridia</taxon>
        <taxon>Eubacteriales</taxon>
        <taxon>Gemmiger</taxon>
    </lineage>
</organism>
<sequence length="483" mass="53679">MKDILLFISDQHSWRQQGYAGDRLVRTPNLDRLAAQGTVMQNNYTAYPLCVPARMSMMSCKLTSKCGVMSNMSALDSNCPTFAHCLDAAGYETVLCGRMHFVGGDQRHGFGKRIAGDITPIYQNRPATIQQERGIHNRTLQDAPNCLAAMGAGDSPTLAFDRYVVSRALEYLEQDHEKPQFLCVGTYAPHYPYVAPPELYDYYYDKVSIPEESFGYEQHPALAGKKVRDMDPEVVRAARAAYYGMVEFEDQQIGAVYEAFQAYLKRTGHEGVFVYVSDHGDQIGDRGYYGKGVFYEQSSHTPMIFVGDGIPKGRQLFGATSLMDLGPTLCEIAGTAPVPNADGKSLCPQLGGGEDELDRMVISEVGGNVGPKGFSYGQMVKCGDLKYIHYDGYDEADAVYDIAKDPAETVNVIDQYPELVARMRELLSASCRPVPEIRAAAEEMGTNLKLLMKCDFDDAEERWHSPESARQRPERMVKSRLCP</sequence>
<feature type="region of interest" description="Disordered" evidence="1">
    <location>
        <begin position="462"/>
        <end position="483"/>
    </location>
</feature>
<dbReference type="Gene3D" id="3.40.720.10">
    <property type="entry name" value="Alkaline Phosphatase, subunit A"/>
    <property type="match status" value="1"/>
</dbReference>
<protein>
    <submittedName>
        <fullName evidence="3">Sulfatase-like hydrolase/transferase</fullName>
    </submittedName>
</protein>
<dbReference type="RefSeq" id="WP_193501159.1">
    <property type="nucleotide sequence ID" value="NZ_JADCKC010000002.1"/>
</dbReference>
<dbReference type="InterPro" id="IPR000917">
    <property type="entry name" value="Sulfatase_N"/>
</dbReference>
<evidence type="ECO:0000313" key="3">
    <source>
        <dbReference type="EMBL" id="MBE5037658.1"/>
    </source>
</evidence>
<dbReference type="InterPro" id="IPR017850">
    <property type="entry name" value="Alkaline_phosphatase_core_sf"/>
</dbReference>
<dbReference type="Proteomes" id="UP000768567">
    <property type="component" value="Unassembled WGS sequence"/>
</dbReference>
<dbReference type="CDD" id="cd16037">
    <property type="entry name" value="sulfatase_like"/>
    <property type="match status" value="1"/>
</dbReference>
<dbReference type="PANTHER" id="PTHR46615">
    <property type="entry name" value="ARYLSULFATASE K"/>
    <property type="match status" value="1"/>
</dbReference>
<gene>
    <name evidence="3" type="ORF">INF35_07660</name>
</gene>
<dbReference type="InterPro" id="IPR051849">
    <property type="entry name" value="GAG-degrading_sulfatase"/>
</dbReference>